<protein>
    <submittedName>
        <fullName evidence="4">Porin family protein</fullName>
    </submittedName>
</protein>
<feature type="signal peptide" evidence="2">
    <location>
        <begin position="1"/>
        <end position="19"/>
    </location>
</feature>
<dbReference type="Pfam" id="PF13505">
    <property type="entry name" value="OMP_b-brl"/>
    <property type="match status" value="1"/>
</dbReference>
<dbReference type="EMBL" id="JABBXD010000003">
    <property type="protein sequence ID" value="MBD3585601.1"/>
    <property type="molecule type" value="Genomic_DNA"/>
</dbReference>
<keyword evidence="1 2" id="KW-0732">Signal</keyword>
<accession>A0ABR8LH64</accession>
<feature type="domain" description="Outer membrane protein beta-barrel" evidence="3">
    <location>
        <begin position="6"/>
        <end position="166"/>
    </location>
</feature>
<evidence type="ECO:0000313" key="4">
    <source>
        <dbReference type="EMBL" id="MBD3585601.1"/>
    </source>
</evidence>
<evidence type="ECO:0000256" key="2">
    <source>
        <dbReference type="SAM" id="SignalP"/>
    </source>
</evidence>
<sequence length="194" mass="20859">MKGVLIAALLGVWSVGAAAVEPVYDYASVGYSQADVDNSDGFQPAGFKIFASKALTDSIFLNGTFSRLSDEVEAFDLDFDEASLGFGYRYGLTRSADVYGTLSYEYVKLTAKVGSRSESIDDNGYGLTAGVRTMLTRSFELRGAVKFIDVDEGSDTGVSVAADYFFTDQLAVGAEASIGDDVNTYGVNLRYNFF</sequence>
<proteinExistence type="predicted"/>
<evidence type="ECO:0000256" key="1">
    <source>
        <dbReference type="ARBA" id="ARBA00022729"/>
    </source>
</evidence>
<evidence type="ECO:0000313" key="5">
    <source>
        <dbReference type="Proteomes" id="UP000624419"/>
    </source>
</evidence>
<organism evidence="4 5">
    <name type="scientific">Salinimonas profundi</name>
    <dbReference type="NCBI Taxonomy" id="2729140"/>
    <lineage>
        <taxon>Bacteria</taxon>
        <taxon>Pseudomonadati</taxon>
        <taxon>Pseudomonadota</taxon>
        <taxon>Gammaproteobacteria</taxon>
        <taxon>Alteromonadales</taxon>
        <taxon>Alteromonadaceae</taxon>
        <taxon>Alteromonas/Salinimonas group</taxon>
        <taxon>Salinimonas</taxon>
    </lineage>
</organism>
<reference evidence="4 5" key="1">
    <citation type="submission" date="2020-04" db="EMBL/GenBank/DDBJ databases">
        <title>Salinimonas sp. HHU 13199.</title>
        <authorList>
            <person name="Cui X."/>
            <person name="Zhang D."/>
        </authorList>
    </citation>
    <scope>NUCLEOTIDE SEQUENCE [LARGE SCALE GENOMIC DNA]</scope>
    <source>
        <strain evidence="4 5">HHU 13199</strain>
    </source>
</reference>
<dbReference type="RefSeq" id="WP_191023826.1">
    <property type="nucleotide sequence ID" value="NZ_JABBXD010000003.1"/>
</dbReference>
<keyword evidence="5" id="KW-1185">Reference proteome</keyword>
<dbReference type="InterPro" id="IPR011250">
    <property type="entry name" value="OMP/PagP_B-barrel"/>
</dbReference>
<dbReference type="SUPFAM" id="SSF56925">
    <property type="entry name" value="OMPA-like"/>
    <property type="match status" value="1"/>
</dbReference>
<name>A0ABR8LH64_9ALTE</name>
<dbReference type="Gene3D" id="2.40.160.20">
    <property type="match status" value="1"/>
</dbReference>
<gene>
    <name evidence="4" type="ORF">HHX48_07640</name>
</gene>
<evidence type="ECO:0000259" key="3">
    <source>
        <dbReference type="Pfam" id="PF13505"/>
    </source>
</evidence>
<feature type="chain" id="PRO_5047091832" evidence="2">
    <location>
        <begin position="20"/>
        <end position="194"/>
    </location>
</feature>
<dbReference type="InterPro" id="IPR027385">
    <property type="entry name" value="Beta-barrel_OMP"/>
</dbReference>
<comment type="caution">
    <text evidence="4">The sequence shown here is derived from an EMBL/GenBank/DDBJ whole genome shotgun (WGS) entry which is preliminary data.</text>
</comment>
<dbReference type="Proteomes" id="UP000624419">
    <property type="component" value="Unassembled WGS sequence"/>
</dbReference>